<reference evidence="3 4" key="1">
    <citation type="submission" date="2024-11" db="EMBL/GenBank/DDBJ databases">
        <title>Chromosome-level genome assembly of Eucalyptus globulus Labill. provides insights into its genome evolution.</title>
        <authorList>
            <person name="Li X."/>
        </authorList>
    </citation>
    <scope>NUCLEOTIDE SEQUENCE [LARGE SCALE GENOMIC DNA]</scope>
    <source>
        <strain evidence="3">CL2024</strain>
        <tissue evidence="3">Fresh tender leaves</tissue>
    </source>
</reference>
<dbReference type="PANTHER" id="PTHR33321:SF12">
    <property type="entry name" value="PLANT BASIC SECRETORY PROTEIN (BSP) FAMILY PROTEIN"/>
    <property type="match status" value="1"/>
</dbReference>
<dbReference type="Proteomes" id="UP001634007">
    <property type="component" value="Unassembled WGS sequence"/>
</dbReference>
<evidence type="ECO:0000256" key="1">
    <source>
        <dbReference type="SAM" id="MobiDB-lite"/>
    </source>
</evidence>
<evidence type="ECO:0000256" key="2">
    <source>
        <dbReference type="SAM" id="SignalP"/>
    </source>
</evidence>
<accession>A0ABD3JQ89</accession>
<keyword evidence="4" id="KW-1185">Reference proteome</keyword>
<feature type="chain" id="PRO_5044887694" evidence="2">
    <location>
        <begin position="22"/>
        <end position="351"/>
    </location>
</feature>
<keyword evidence="2" id="KW-0732">Signal</keyword>
<evidence type="ECO:0000313" key="4">
    <source>
        <dbReference type="Proteomes" id="UP001634007"/>
    </source>
</evidence>
<organism evidence="3 4">
    <name type="scientific">Eucalyptus globulus</name>
    <name type="common">Tasmanian blue gum</name>
    <dbReference type="NCBI Taxonomy" id="34317"/>
    <lineage>
        <taxon>Eukaryota</taxon>
        <taxon>Viridiplantae</taxon>
        <taxon>Streptophyta</taxon>
        <taxon>Embryophyta</taxon>
        <taxon>Tracheophyta</taxon>
        <taxon>Spermatophyta</taxon>
        <taxon>Magnoliopsida</taxon>
        <taxon>eudicotyledons</taxon>
        <taxon>Gunneridae</taxon>
        <taxon>Pentapetalae</taxon>
        <taxon>rosids</taxon>
        <taxon>malvids</taxon>
        <taxon>Myrtales</taxon>
        <taxon>Myrtaceae</taxon>
        <taxon>Myrtoideae</taxon>
        <taxon>Eucalypteae</taxon>
        <taxon>Eucalyptus</taxon>
    </lineage>
</organism>
<feature type="region of interest" description="Disordered" evidence="1">
    <location>
        <begin position="318"/>
        <end position="351"/>
    </location>
</feature>
<sequence length="351" mass="39815">MSPRQFILALLLLISLELTHATIYRIDDRSYKVPGGNKYAKELNIGYKVRVLFGATRAVLSTFNQTEGEGKKKAKAKKYDMVTLRIESFAQSPHAIATTRDNIIRLNADYLRHYQGDIKEEFAGVAYHEMTHVWQWTGNGMALINGTADYVRLKGGYASKGWPRKGSGSRWDDDYAVTAYFLNYCNDLEHGFVAELNALVKYSYSETFFIPVLIKYLHDLWRDCKLAYGTTGIPGSEEGHRKPITCTRPFDNSIPWKIDDVLKNNGDLNSLENNNYFRIEFDGVVPDAKDFQQNDNAESSQALGWLAELSAMLEKNGAPIPSVNSRKLDPNWQRAKGRTSRSETDMPATNW</sequence>
<proteinExistence type="predicted"/>
<dbReference type="AlphaFoldDB" id="A0ABD3JQ89"/>
<dbReference type="InterPro" id="IPR007541">
    <property type="entry name" value="Uncharacterised_BSP"/>
</dbReference>
<comment type="caution">
    <text evidence="3">The sequence shown here is derived from an EMBL/GenBank/DDBJ whole genome shotgun (WGS) entry which is preliminary data.</text>
</comment>
<evidence type="ECO:0000313" key="3">
    <source>
        <dbReference type="EMBL" id="KAL3730024.1"/>
    </source>
</evidence>
<feature type="signal peptide" evidence="2">
    <location>
        <begin position="1"/>
        <end position="21"/>
    </location>
</feature>
<name>A0ABD3JQ89_EUCGL</name>
<gene>
    <name evidence="3" type="ORF">ACJRO7_027087</name>
</gene>
<dbReference type="EMBL" id="JBJKBG010000007">
    <property type="protein sequence ID" value="KAL3730024.1"/>
    <property type="molecule type" value="Genomic_DNA"/>
</dbReference>
<dbReference type="PANTHER" id="PTHR33321">
    <property type="match status" value="1"/>
</dbReference>
<protein>
    <submittedName>
        <fullName evidence="3">Uncharacterized protein</fullName>
    </submittedName>
</protein>
<dbReference type="Pfam" id="PF04450">
    <property type="entry name" value="BSP"/>
    <property type="match status" value="1"/>
</dbReference>